<dbReference type="InterPro" id="IPR011053">
    <property type="entry name" value="Single_hybrid_motif"/>
</dbReference>
<evidence type="ECO:0000313" key="10">
    <source>
        <dbReference type="EMBL" id="SES97089.1"/>
    </source>
</evidence>
<dbReference type="RefSeq" id="WP_091849067.1">
    <property type="nucleotide sequence ID" value="NZ_FOHZ01000003.1"/>
</dbReference>
<dbReference type="GO" id="GO:0016407">
    <property type="term" value="F:acetyltransferase activity"/>
    <property type="evidence" value="ECO:0007669"/>
    <property type="project" value="TreeGrafter"/>
</dbReference>
<keyword evidence="10" id="KW-0670">Pyruvate</keyword>
<dbReference type="InterPro" id="IPR036625">
    <property type="entry name" value="E3-bd_dom_sf"/>
</dbReference>
<reference evidence="11" key="1">
    <citation type="submission" date="2016-10" db="EMBL/GenBank/DDBJ databases">
        <authorList>
            <person name="Varghese N."/>
            <person name="Submissions S."/>
        </authorList>
    </citation>
    <scope>NUCLEOTIDE SEQUENCE [LARGE SCALE GENOMIC DNA]</scope>
    <source>
        <strain evidence="11">CGMCC 1.6489</strain>
    </source>
</reference>
<dbReference type="Pfam" id="PF02817">
    <property type="entry name" value="E3_binding"/>
    <property type="match status" value="1"/>
</dbReference>
<name>A0A1I0ATL2_9GAMM</name>
<dbReference type="PROSITE" id="PS00189">
    <property type="entry name" value="LIPOYL"/>
    <property type="match status" value="1"/>
</dbReference>
<dbReference type="Gene3D" id="4.10.320.10">
    <property type="entry name" value="E3-binding domain"/>
    <property type="match status" value="1"/>
</dbReference>
<dbReference type="EC" id="2.3.1.-" evidence="7"/>
<dbReference type="CDD" id="cd06849">
    <property type="entry name" value="lipoyl_domain"/>
    <property type="match status" value="1"/>
</dbReference>
<dbReference type="InterPro" id="IPR004167">
    <property type="entry name" value="PSBD"/>
</dbReference>
<dbReference type="PROSITE" id="PS50968">
    <property type="entry name" value="BIOTINYL_LIPOYL"/>
    <property type="match status" value="1"/>
</dbReference>
<dbReference type="InterPro" id="IPR050743">
    <property type="entry name" value="2-oxoacid_DH_E2_comp"/>
</dbReference>
<evidence type="ECO:0000259" key="9">
    <source>
        <dbReference type="PROSITE" id="PS51826"/>
    </source>
</evidence>
<keyword evidence="5 7" id="KW-0450">Lipoyl</keyword>
<dbReference type="PROSITE" id="PS51826">
    <property type="entry name" value="PSBD"/>
    <property type="match status" value="1"/>
</dbReference>
<evidence type="ECO:0000256" key="4">
    <source>
        <dbReference type="ARBA" id="ARBA00022679"/>
    </source>
</evidence>
<dbReference type="STRING" id="430453.SAMN04487962_10385"/>
<comment type="cofactor">
    <cofactor evidence="1 7">
        <name>(R)-lipoate</name>
        <dbReference type="ChEBI" id="CHEBI:83088"/>
    </cofactor>
</comment>
<evidence type="ECO:0000256" key="2">
    <source>
        <dbReference type="ARBA" id="ARBA00007317"/>
    </source>
</evidence>
<evidence type="ECO:0000256" key="1">
    <source>
        <dbReference type="ARBA" id="ARBA00001938"/>
    </source>
</evidence>
<evidence type="ECO:0000313" key="11">
    <source>
        <dbReference type="Proteomes" id="UP000198762"/>
    </source>
</evidence>
<proteinExistence type="inferred from homology"/>
<gene>
    <name evidence="10" type="ORF">SAMN04487962_10385</name>
</gene>
<dbReference type="InterPro" id="IPR001078">
    <property type="entry name" value="2-oxoacid_DH_actylTfrase"/>
</dbReference>
<keyword evidence="11" id="KW-1185">Reference proteome</keyword>
<evidence type="ECO:0000259" key="8">
    <source>
        <dbReference type="PROSITE" id="PS50968"/>
    </source>
</evidence>
<organism evidence="10 11">
    <name type="scientific">Marinobacter segnicrescens</name>
    <dbReference type="NCBI Taxonomy" id="430453"/>
    <lineage>
        <taxon>Bacteria</taxon>
        <taxon>Pseudomonadati</taxon>
        <taxon>Pseudomonadota</taxon>
        <taxon>Gammaproteobacteria</taxon>
        <taxon>Pseudomonadales</taxon>
        <taxon>Marinobacteraceae</taxon>
        <taxon>Marinobacter</taxon>
    </lineage>
</organism>
<keyword evidence="6 7" id="KW-0012">Acyltransferase</keyword>
<feature type="domain" description="Lipoyl-binding" evidence="8">
    <location>
        <begin position="1"/>
        <end position="76"/>
    </location>
</feature>
<dbReference type="AlphaFoldDB" id="A0A1I0ATL2"/>
<sequence>MRNFKLPDLGEGLPEAEIVEWHVKVGDTVEVDQVLVSVETAKAIVEVPSPEAGIIARLFGEAGDIIHTGEPLLAFEGEGDDSGTVVGELKSSQARDGQGEADSFIIGAAPSSKRARANRATPGVRALAERLGISLENIKGSGPGGLITNDDVHRQASHQKQLGEAEGLRGPRRTMAKNMALSHAQVVPVSIFEDADIHDWEKGTDITMRLVQGMARACEASPALNCWFDGDNLSRRLLDEVHIGIAVDTPDGLFVPVLRDVNHRSMEDLRQGLENLREAVATRKIPPREMQGATITLSNFGTMTGQYANPVVSPPQVAIVGAGKIRDKVVPHKGKPAVRRIMPLSVTFDHRAATGGEAARFMAALVEALGVDSNG</sequence>
<evidence type="ECO:0000256" key="6">
    <source>
        <dbReference type="ARBA" id="ARBA00023315"/>
    </source>
</evidence>
<feature type="domain" description="Peripheral subunit-binding (PSBD)" evidence="9">
    <location>
        <begin position="119"/>
        <end position="156"/>
    </location>
</feature>
<dbReference type="PANTHER" id="PTHR43178">
    <property type="entry name" value="DIHYDROLIPOAMIDE ACETYLTRANSFERASE COMPONENT OF PYRUVATE DEHYDROGENASE COMPLEX"/>
    <property type="match status" value="1"/>
</dbReference>
<accession>A0A1I0ATL2</accession>
<comment type="similarity">
    <text evidence="2 7">Belongs to the 2-oxoacid dehydrogenase family.</text>
</comment>
<evidence type="ECO:0000256" key="7">
    <source>
        <dbReference type="RuleBase" id="RU003423"/>
    </source>
</evidence>
<dbReference type="Pfam" id="PF00198">
    <property type="entry name" value="2-oxoacid_dh"/>
    <property type="match status" value="1"/>
</dbReference>
<evidence type="ECO:0000256" key="5">
    <source>
        <dbReference type="ARBA" id="ARBA00022823"/>
    </source>
</evidence>
<dbReference type="Gene3D" id="3.30.559.10">
    <property type="entry name" value="Chloramphenicol acetyltransferase-like domain"/>
    <property type="match status" value="1"/>
</dbReference>
<dbReference type="PANTHER" id="PTHR43178:SF12">
    <property type="entry name" value="DIHYDROLIPOAMIDE ACETYLTRANSFERASE COMPONENT OF PYRUVATE DEHYDROGENASE COMPLEX"/>
    <property type="match status" value="1"/>
</dbReference>
<dbReference type="InterPro" id="IPR000089">
    <property type="entry name" value="Biotin_lipoyl"/>
</dbReference>
<dbReference type="EMBL" id="FOHZ01000003">
    <property type="protein sequence ID" value="SES97089.1"/>
    <property type="molecule type" value="Genomic_DNA"/>
</dbReference>
<evidence type="ECO:0000256" key="3">
    <source>
        <dbReference type="ARBA" id="ARBA00011484"/>
    </source>
</evidence>
<dbReference type="GO" id="GO:0005737">
    <property type="term" value="C:cytoplasm"/>
    <property type="evidence" value="ECO:0007669"/>
    <property type="project" value="TreeGrafter"/>
</dbReference>
<protein>
    <recommendedName>
        <fullName evidence="7">Dihydrolipoamide acetyltransferase component of pyruvate dehydrogenase complex</fullName>
        <ecNumber evidence="7">2.3.1.-</ecNumber>
    </recommendedName>
</protein>
<dbReference type="InterPro" id="IPR023213">
    <property type="entry name" value="CAT-like_dom_sf"/>
</dbReference>
<dbReference type="SUPFAM" id="SSF51230">
    <property type="entry name" value="Single hybrid motif"/>
    <property type="match status" value="1"/>
</dbReference>
<dbReference type="Proteomes" id="UP000198762">
    <property type="component" value="Unassembled WGS sequence"/>
</dbReference>
<comment type="subunit">
    <text evidence="3">Forms a 24-polypeptide structural core with octahedral symmetry.</text>
</comment>
<dbReference type="SUPFAM" id="SSF47005">
    <property type="entry name" value="Peripheral subunit-binding domain of 2-oxo acid dehydrogenase complex"/>
    <property type="match status" value="1"/>
</dbReference>
<keyword evidence="4 7" id="KW-0808">Transferase</keyword>
<dbReference type="OrthoDB" id="9805770at2"/>
<dbReference type="Gene3D" id="2.40.50.100">
    <property type="match status" value="1"/>
</dbReference>
<dbReference type="SUPFAM" id="SSF52777">
    <property type="entry name" value="CoA-dependent acyltransferases"/>
    <property type="match status" value="1"/>
</dbReference>
<dbReference type="Pfam" id="PF00364">
    <property type="entry name" value="Biotin_lipoyl"/>
    <property type="match status" value="1"/>
</dbReference>
<dbReference type="InterPro" id="IPR003016">
    <property type="entry name" value="2-oxoA_DH_lipoyl-BS"/>
</dbReference>
<dbReference type="GO" id="GO:0031405">
    <property type="term" value="F:lipoic acid binding"/>
    <property type="evidence" value="ECO:0007669"/>
    <property type="project" value="TreeGrafter"/>
</dbReference>